<dbReference type="InterPro" id="IPR057240">
    <property type="entry name" value="ParB_dimer_C"/>
</dbReference>
<dbReference type="SUPFAM" id="SSF109709">
    <property type="entry name" value="KorB DNA-binding domain-like"/>
    <property type="match status" value="1"/>
</dbReference>
<organism evidence="6">
    <name type="scientific">marine metagenome</name>
    <dbReference type="NCBI Taxonomy" id="408172"/>
    <lineage>
        <taxon>unclassified sequences</taxon>
        <taxon>metagenomes</taxon>
        <taxon>ecological metagenomes</taxon>
    </lineage>
</organism>
<accession>A0A382I217</accession>
<dbReference type="InterPro" id="IPR050336">
    <property type="entry name" value="Chromosome_partition/occlusion"/>
</dbReference>
<dbReference type="InterPro" id="IPR004437">
    <property type="entry name" value="ParB/RepB/Spo0J"/>
</dbReference>
<dbReference type="SMART" id="SM00470">
    <property type="entry name" value="ParB"/>
    <property type="match status" value="1"/>
</dbReference>
<evidence type="ECO:0000259" key="5">
    <source>
        <dbReference type="SMART" id="SM00470"/>
    </source>
</evidence>
<dbReference type="GO" id="GO:0005694">
    <property type="term" value="C:chromosome"/>
    <property type="evidence" value="ECO:0007669"/>
    <property type="project" value="TreeGrafter"/>
</dbReference>
<dbReference type="FunFam" id="1.10.10.2830:FF:000001">
    <property type="entry name" value="Chromosome partitioning protein ParB"/>
    <property type="match status" value="1"/>
</dbReference>
<feature type="compositionally biased region" description="Polar residues" evidence="4">
    <location>
        <begin position="22"/>
        <end position="33"/>
    </location>
</feature>
<dbReference type="NCBIfam" id="TIGR00180">
    <property type="entry name" value="parB_part"/>
    <property type="match status" value="1"/>
</dbReference>
<feature type="domain" description="ParB-like N-terminal" evidence="5">
    <location>
        <begin position="33"/>
        <end position="125"/>
    </location>
</feature>
<dbReference type="FunFam" id="3.90.1530.30:FF:000001">
    <property type="entry name" value="Chromosome partitioning protein ParB"/>
    <property type="match status" value="1"/>
</dbReference>
<feature type="non-terminal residue" evidence="6">
    <location>
        <position position="266"/>
    </location>
</feature>
<dbReference type="Gene3D" id="3.90.1530.30">
    <property type="match status" value="1"/>
</dbReference>
<dbReference type="Pfam" id="PF23552">
    <property type="entry name" value="ParB_C"/>
    <property type="match status" value="1"/>
</dbReference>
<dbReference type="PANTHER" id="PTHR33375">
    <property type="entry name" value="CHROMOSOME-PARTITIONING PROTEIN PARB-RELATED"/>
    <property type="match status" value="1"/>
</dbReference>
<evidence type="ECO:0000256" key="3">
    <source>
        <dbReference type="ARBA" id="ARBA00023125"/>
    </source>
</evidence>
<reference evidence="6" key="1">
    <citation type="submission" date="2018-05" db="EMBL/GenBank/DDBJ databases">
        <authorList>
            <person name="Lanie J.A."/>
            <person name="Ng W.-L."/>
            <person name="Kazmierczak K.M."/>
            <person name="Andrzejewski T.M."/>
            <person name="Davidsen T.M."/>
            <person name="Wayne K.J."/>
            <person name="Tettelin H."/>
            <person name="Glass J.I."/>
            <person name="Rusch D."/>
            <person name="Podicherti R."/>
            <person name="Tsui H.-C.T."/>
            <person name="Winkler M.E."/>
        </authorList>
    </citation>
    <scope>NUCLEOTIDE SEQUENCE</scope>
</reference>
<dbReference type="InterPro" id="IPR036086">
    <property type="entry name" value="ParB/Sulfiredoxin_sf"/>
</dbReference>
<proteinExistence type="inferred from homology"/>
<gene>
    <name evidence="6" type="ORF">METZ01_LOCUS246269</name>
</gene>
<evidence type="ECO:0000256" key="1">
    <source>
        <dbReference type="ARBA" id="ARBA00006295"/>
    </source>
</evidence>
<comment type="similarity">
    <text evidence="1">Belongs to the ParB family.</text>
</comment>
<dbReference type="GO" id="GO:0003677">
    <property type="term" value="F:DNA binding"/>
    <property type="evidence" value="ECO:0007669"/>
    <property type="project" value="UniProtKB-KW"/>
</dbReference>
<dbReference type="EMBL" id="UINC01064595">
    <property type="protein sequence ID" value="SVB93415.1"/>
    <property type="molecule type" value="Genomic_DNA"/>
</dbReference>
<dbReference type="CDD" id="cd16393">
    <property type="entry name" value="SPO0J_N"/>
    <property type="match status" value="1"/>
</dbReference>
<protein>
    <recommendedName>
        <fullName evidence="5">ParB-like N-terminal domain-containing protein</fullName>
    </recommendedName>
</protein>
<dbReference type="Gene3D" id="1.10.10.2830">
    <property type="match status" value="1"/>
</dbReference>
<dbReference type="GO" id="GO:0007059">
    <property type="term" value="P:chromosome segregation"/>
    <property type="evidence" value="ECO:0007669"/>
    <property type="project" value="UniProtKB-KW"/>
</dbReference>
<dbReference type="InterPro" id="IPR041468">
    <property type="entry name" value="HTH_ParB/Spo0J"/>
</dbReference>
<evidence type="ECO:0000256" key="4">
    <source>
        <dbReference type="SAM" id="MobiDB-lite"/>
    </source>
</evidence>
<sequence length="266" mass="29352">MDINKKGLGRGLSSLMGDTDSLESTVPKSSSETKIPIAKLRPSPLQPRRVFDKNSINELAESIKSKGLVQPILVRPSTANEGEYEIIAGERRWRAAQVAQLHEIQAIVRNLNDAESLEIAIIENVQRSDLSPIEEASGYKKLMESYNHTQEKLSEIVGKSRSHIANIIRLLSLPQSIQDLISQGSISSGHARAIMNSAFPEQLAEKIIQENLSVRATEALVKEKKEGPKKIKLKDPDTIDLEKKLTDILGLEVIISHRGKKGGSLK</sequence>
<evidence type="ECO:0000256" key="2">
    <source>
        <dbReference type="ARBA" id="ARBA00022829"/>
    </source>
</evidence>
<keyword evidence="3" id="KW-0238">DNA-binding</keyword>
<dbReference type="Pfam" id="PF17762">
    <property type="entry name" value="HTH_ParB"/>
    <property type="match status" value="1"/>
</dbReference>
<dbReference type="InterPro" id="IPR003115">
    <property type="entry name" value="ParB_N"/>
</dbReference>
<name>A0A382I217_9ZZZZ</name>
<keyword evidence="2" id="KW-0159">Chromosome partition</keyword>
<feature type="region of interest" description="Disordered" evidence="4">
    <location>
        <begin position="1"/>
        <end position="35"/>
    </location>
</feature>
<dbReference type="AlphaFoldDB" id="A0A382I217"/>
<evidence type="ECO:0000313" key="6">
    <source>
        <dbReference type="EMBL" id="SVB93415.1"/>
    </source>
</evidence>
<dbReference type="Pfam" id="PF02195">
    <property type="entry name" value="ParB_N"/>
    <property type="match status" value="1"/>
</dbReference>
<dbReference type="PANTHER" id="PTHR33375:SF1">
    <property type="entry name" value="CHROMOSOME-PARTITIONING PROTEIN PARB-RELATED"/>
    <property type="match status" value="1"/>
</dbReference>
<dbReference type="SUPFAM" id="SSF110849">
    <property type="entry name" value="ParB/Sulfiredoxin"/>
    <property type="match status" value="1"/>
</dbReference>
<dbReference type="GO" id="GO:0045881">
    <property type="term" value="P:positive regulation of sporulation resulting in formation of a cellular spore"/>
    <property type="evidence" value="ECO:0007669"/>
    <property type="project" value="TreeGrafter"/>
</dbReference>